<dbReference type="InterPro" id="IPR043168">
    <property type="entry name" value="DegV_C"/>
</dbReference>
<dbReference type="InterPro" id="IPR050270">
    <property type="entry name" value="DegV_domain_contain"/>
</dbReference>
<reference evidence="2 3" key="1">
    <citation type="submission" date="2014-11" db="EMBL/GenBank/DDBJ databases">
        <title>Genome sequence and analysis of novel Kurthia sp.</title>
        <authorList>
            <person name="Lawson J.N."/>
            <person name="Gonzalez J.E."/>
            <person name="Rinauldi L."/>
            <person name="Xuan Z."/>
            <person name="Firman A."/>
            <person name="Shaddox L."/>
            <person name="Trudeau A."/>
            <person name="Shah S."/>
            <person name="Reiman D."/>
        </authorList>
    </citation>
    <scope>NUCLEOTIDE SEQUENCE [LARGE SCALE GENOMIC DNA]</scope>
    <source>
        <strain evidence="2 3">3B1D</strain>
    </source>
</reference>
<sequence length="281" mass="31185">MATAIVTDSTAYIPKDELEKYNIHMVPLSVVINGETYEEEVNLSADEFYEKIRGGKKLPTSTQPPIGKFVALFEELAKDYDEIVTIHLSSGISGTYQGALAAADMVDHVKVYGFDTEVACYMQGMYAIHAARLAKTGASAKEILEHLEEMKKTEKEFILVDDLSHLQRGGRLSAASALIGSLLQVKPILHFSDKVIVPFEKIRTKKKALKRIEDLLAEDVAKYGAIEATVIHANCEQERDEWLNHLRAEFPTVDFYPSYFGAVVGTHLGEGALAMGWFAKK</sequence>
<dbReference type="Proteomes" id="UP000288623">
    <property type="component" value="Unassembled WGS sequence"/>
</dbReference>
<dbReference type="OrthoDB" id="9775494at2"/>
<gene>
    <name evidence="2" type="ORF">QI30_11705</name>
</gene>
<dbReference type="Gene3D" id="3.30.1180.10">
    <property type="match status" value="1"/>
</dbReference>
<dbReference type="EMBL" id="JTFC01000031">
    <property type="protein sequence ID" value="RUS55582.1"/>
    <property type="molecule type" value="Genomic_DNA"/>
</dbReference>
<dbReference type="SUPFAM" id="SSF82549">
    <property type="entry name" value="DAK1/DegV-like"/>
    <property type="match status" value="1"/>
</dbReference>
<keyword evidence="3" id="KW-1185">Reference proteome</keyword>
<dbReference type="RefSeq" id="WP_126990895.1">
    <property type="nucleotide sequence ID" value="NZ_JTFC01000031.1"/>
</dbReference>
<dbReference type="AlphaFoldDB" id="A0A433RTU5"/>
<evidence type="ECO:0000313" key="3">
    <source>
        <dbReference type="Proteomes" id="UP000288623"/>
    </source>
</evidence>
<protein>
    <submittedName>
        <fullName evidence="2">DegV domain-containing protein</fullName>
    </submittedName>
</protein>
<dbReference type="PROSITE" id="PS51482">
    <property type="entry name" value="DEGV"/>
    <property type="match status" value="1"/>
</dbReference>
<evidence type="ECO:0000313" key="2">
    <source>
        <dbReference type="EMBL" id="RUS55582.1"/>
    </source>
</evidence>
<dbReference type="Pfam" id="PF02645">
    <property type="entry name" value="DegV"/>
    <property type="match status" value="1"/>
</dbReference>
<organism evidence="2 3">
    <name type="scientific">Candidatus Kurthia intestinigallinarum</name>
    <dbReference type="NCBI Taxonomy" id="1562256"/>
    <lineage>
        <taxon>Bacteria</taxon>
        <taxon>Bacillati</taxon>
        <taxon>Bacillota</taxon>
        <taxon>Bacilli</taxon>
        <taxon>Bacillales</taxon>
        <taxon>Caryophanaceae</taxon>
        <taxon>Kurthia</taxon>
    </lineage>
</organism>
<name>A0A433RTU5_9BACL</name>
<dbReference type="Gene3D" id="3.40.50.10170">
    <property type="match status" value="1"/>
</dbReference>
<accession>A0A433RTU5</accession>
<proteinExistence type="predicted"/>
<evidence type="ECO:0000256" key="1">
    <source>
        <dbReference type="ARBA" id="ARBA00023121"/>
    </source>
</evidence>
<dbReference type="NCBIfam" id="TIGR00762">
    <property type="entry name" value="DegV"/>
    <property type="match status" value="1"/>
</dbReference>
<dbReference type="PANTHER" id="PTHR33434">
    <property type="entry name" value="DEGV DOMAIN-CONTAINING PROTEIN DR_1986-RELATED"/>
    <property type="match status" value="1"/>
</dbReference>
<comment type="caution">
    <text evidence="2">The sequence shown here is derived from an EMBL/GenBank/DDBJ whole genome shotgun (WGS) entry which is preliminary data.</text>
</comment>
<dbReference type="GO" id="GO:0008289">
    <property type="term" value="F:lipid binding"/>
    <property type="evidence" value="ECO:0007669"/>
    <property type="project" value="UniProtKB-KW"/>
</dbReference>
<keyword evidence="1" id="KW-0446">Lipid-binding</keyword>
<dbReference type="InterPro" id="IPR003797">
    <property type="entry name" value="DegV"/>
</dbReference>
<dbReference type="PANTHER" id="PTHR33434:SF2">
    <property type="entry name" value="FATTY ACID-BINDING PROTEIN TM_1468"/>
    <property type="match status" value="1"/>
</dbReference>